<accession>A0A6N7RN34</accession>
<organism evidence="2 3">
    <name type="scientific">Eggerthella guodeyinii</name>
    <dbReference type="NCBI Taxonomy" id="2690837"/>
    <lineage>
        <taxon>Bacteria</taxon>
        <taxon>Bacillati</taxon>
        <taxon>Actinomycetota</taxon>
        <taxon>Coriobacteriia</taxon>
        <taxon>Eggerthellales</taxon>
        <taxon>Eggerthellaceae</taxon>
        <taxon>Eggerthella</taxon>
    </lineage>
</organism>
<dbReference type="GO" id="GO:0003676">
    <property type="term" value="F:nucleic acid binding"/>
    <property type="evidence" value="ECO:0007669"/>
    <property type="project" value="InterPro"/>
</dbReference>
<dbReference type="AlphaFoldDB" id="A0A6N7RN34"/>
<name>A0A6N7RN34_9ACTN</name>
<dbReference type="Pfam" id="PF22525">
    <property type="entry name" value="H2TH_5"/>
    <property type="match status" value="1"/>
</dbReference>
<feature type="domain" description="Integration host factor-like helix-two turn-helix" evidence="1">
    <location>
        <begin position="22"/>
        <end position="78"/>
    </location>
</feature>
<keyword evidence="3" id="KW-1185">Reference proteome</keyword>
<gene>
    <name evidence="2" type="ORF">GJG86_07010</name>
</gene>
<evidence type="ECO:0000313" key="2">
    <source>
        <dbReference type="EMBL" id="MRX82240.1"/>
    </source>
</evidence>
<dbReference type="InterPro" id="IPR055201">
    <property type="entry name" value="IHF-like_H2TH"/>
</dbReference>
<dbReference type="SUPFAM" id="SSF46946">
    <property type="entry name" value="S13-like H2TH domain"/>
    <property type="match status" value="1"/>
</dbReference>
<protein>
    <submittedName>
        <fullName evidence="2">Integration host factor</fullName>
    </submittedName>
</protein>
<dbReference type="Proteomes" id="UP000438093">
    <property type="component" value="Unassembled WGS sequence"/>
</dbReference>
<dbReference type="Gene3D" id="1.10.8.50">
    <property type="match status" value="1"/>
</dbReference>
<sequence>MSARKARAALKVRIKIGEVFVADAMAHPDAQDMRVKQFIMAFPGFGCARAEAVMRAAKIAETRRVRSLGTRQRSRLVEILAQG</sequence>
<evidence type="ECO:0000259" key="1">
    <source>
        <dbReference type="Pfam" id="PF22525"/>
    </source>
</evidence>
<comment type="caution">
    <text evidence="2">The sequence shown here is derived from an EMBL/GenBank/DDBJ whole genome shotgun (WGS) entry which is preliminary data.</text>
</comment>
<reference evidence="3" key="1">
    <citation type="submission" date="2019-08" db="EMBL/GenBank/DDBJ databases">
        <title>Arthrobacter sp. nov., isolated from plateau pika and Tibetan wild ass.</title>
        <authorList>
            <person name="Ge Y."/>
        </authorList>
    </citation>
    <scope>NUCLEOTIDE SEQUENCE [LARGE SCALE GENOMIC DNA]</scope>
    <source>
        <strain evidence="3">HF-4214</strain>
    </source>
</reference>
<evidence type="ECO:0000313" key="3">
    <source>
        <dbReference type="Proteomes" id="UP000438093"/>
    </source>
</evidence>
<dbReference type="NCBIfam" id="NF041260">
    <property type="entry name" value="actino_IHF"/>
    <property type="match status" value="1"/>
</dbReference>
<dbReference type="EMBL" id="VTFY01000004">
    <property type="protein sequence ID" value="MRX82240.1"/>
    <property type="molecule type" value="Genomic_DNA"/>
</dbReference>
<dbReference type="InterPro" id="IPR047806">
    <property type="entry name" value="IHF_actinobact"/>
</dbReference>
<proteinExistence type="predicted"/>
<dbReference type="InterPro" id="IPR010979">
    <property type="entry name" value="Ribosomal_uS13-like_H2TH"/>
</dbReference>